<reference evidence="1 2" key="1">
    <citation type="submission" date="2017-05" db="EMBL/GenBank/DDBJ databases">
        <title>Complete and WGS of Bordetella genogroups.</title>
        <authorList>
            <person name="Spilker T."/>
            <person name="LiPuma J."/>
        </authorList>
    </citation>
    <scope>NUCLEOTIDE SEQUENCE [LARGE SCALE GENOMIC DNA]</scope>
    <source>
        <strain evidence="1 2">AU10456</strain>
    </source>
</reference>
<dbReference type="EMBL" id="NEVP01000011">
    <property type="protein sequence ID" value="OZI46952.1"/>
    <property type="molecule type" value="Genomic_DNA"/>
</dbReference>
<organism evidence="1 2">
    <name type="scientific">Bordetella genomosp. 5</name>
    <dbReference type="NCBI Taxonomy" id="1395608"/>
    <lineage>
        <taxon>Bacteria</taxon>
        <taxon>Pseudomonadati</taxon>
        <taxon>Pseudomonadota</taxon>
        <taxon>Betaproteobacteria</taxon>
        <taxon>Burkholderiales</taxon>
        <taxon>Alcaligenaceae</taxon>
        <taxon>Bordetella</taxon>
    </lineage>
</organism>
<proteinExistence type="predicted"/>
<comment type="caution">
    <text evidence="1">The sequence shown here is derived from an EMBL/GenBank/DDBJ whole genome shotgun (WGS) entry which is preliminary data.</text>
</comment>
<accession>A0A261TCH1</accession>
<dbReference type="AlphaFoldDB" id="A0A261TCH1"/>
<dbReference type="Proteomes" id="UP000216913">
    <property type="component" value="Unassembled WGS sequence"/>
</dbReference>
<keyword evidence="2" id="KW-1185">Reference proteome</keyword>
<sequence length="106" mass="12097">MQFDPVADGRYASFGNRLRSLQNGMHDLIVIWGAGTENEERVGIEVKVVKDTHSIFRGLEYLTWSPFPSILVVFSEKKISPRERETLGQLRKFAPNLYVALKSDDI</sequence>
<evidence type="ECO:0000313" key="1">
    <source>
        <dbReference type="EMBL" id="OZI46952.1"/>
    </source>
</evidence>
<protein>
    <submittedName>
        <fullName evidence="1">Uncharacterized protein</fullName>
    </submittedName>
</protein>
<gene>
    <name evidence="1" type="ORF">CAL25_20040</name>
</gene>
<name>A0A261TCH1_9BORD</name>
<evidence type="ECO:0000313" key="2">
    <source>
        <dbReference type="Proteomes" id="UP000216913"/>
    </source>
</evidence>